<dbReference type="InterPro" id="IPR036527">
    <property type="entry name" value="SCP2_sterol-bd_dom_sf"/>
</dbReference>
<evidence type="ECO:0000259" key="7">
    <source>
        <dbReference type="Pfam" id="PF14864"/>
    </source>
</evidence>
<evidence type="ECO:0000313" key="8">
    <source>
        <dbReference type="EMBL" id="CAB4656866.1"/>
    </source>
</evidence>
<evidence type="ECO:0000256" key="1">
    <source>
        <dbReference type="ARBA" id="ARBA00022723"/>
    </source>
</evidence>
<sequence length="567" mass="62891">MTRSFDTTDINVVTTAGGQRVHAGHAHQSEVITAGFNEVRKGVWNLVGNGLSNQSFIEAPEGIIAIDTGESIEEMREALRRLREMTDAPIAAVIYTHFHYVEGTKAILQEGNHVTPLPIYAHEKVHGNKARTLGEISPAYARGLVEQFAIVMPTEGPDATVNVGLGYFYKHPAHAPYTPGYIEATHLLGARDSLTIAGLTVEAVYSPSDSDDSVNFYFPEIGTCIHNSVWPVLFNVFAIRGEEYRDPRVLIPGIDNIIKWAPEYLVATHGPALKGKDNIREKATRYRDSIQFMWDQTVRGINKGWTTDQIASRITLPSLYDVDYLTSERYGVTEHHVRQIFMGIRGWFDGDESKLFPEEPTERYGKLIAGFGGRAEVAAQCEKALAAEDIRWATELGTWLVRSDGTTQDERNLLAKCLRVIAERTPAANIRNWCITRARHLDGSFPMDRFMVHNFNPKFLAESAATGIVHTLRVIMDSDKIEGMNHHIAFTVGDETCGLHLRNSVAVPTDGWGAQSLVTMSRDIFMGVVSGRLPWSEAFAAGDIKVSGDIEAVDQFRMSLENKGFAG</sequence>
<keyword evidence="1" id="KW-0479">Metal-binding</keyword>
<dbReference type="SUPFAM" id="SSF56281">
    <property type="entry name" value="Metallo-hydrolase/oxidoreductase"/>
    <property type="match status" value="1"/>
</dbReference>
<evidence type="ECO:0000259" key="5">
    <source>
        <dbReference type="Pfam" id="PF00753"/>
    </source>
</evidence>
<dbReference type="Gene3D" id="3.60.15.30">
    <property type="entry name" value="Metallo-beta-lactamase domain"/>
    <property type="match status" value="1"/>
</dbReference>
<reference evidence="8" key="1">
    <citation type="submission" date="2020-05" db="EMBL/GenBank/DDBJ databases">
        <authorList>
            <person name="Chiriac C."/>
            <person name="Salcher M."/>
            <person name="Ghai R."/>
            <person name="Kavagutti S V."/>
        </authorList>
    </citation>
    <scope>NUCLEOTIDE SEQUENCE</scope>
</reference>
<dbReference type="SUPFAM" id="SSF55718">
    <property type="entry name" value="SCP-like"/>
    <property type="match status" value="1"/>
</dbReference>
<dbReference type="InterPro" id="IPR029228">
    <property type="entry name" value="Alkyl_sulf_dimr"/>
</dbReference>
<evidence type="ECO:0000256" key="3">
    <source>
        <dbReference type="ARBA" id="ARBA00022833"/>
    </source>
</evidence>
<name>A0A6J6L5L5_9ZZZZ</name>
<protein>
    <submittedName>
        <fullName evidence="8">Unannotated protein</fullName>
    </submittedName>
</protein>
<gene>
    <name evidence="8" type="ORF">UFOPK2214_00968</name>
</gene>
<feature type="domain" description="Metallo-beta-lactamase" evidence="5">
    <location>
        <begin position="48"/>
        <end position="100"/>
    </location>
</feature>
<dbReference type="Pfam" id="PF00753">
    <property type="entry name" value="Lactamase_B"/>
    <property type="match status" value="1"/>
</dbReference>
<comment type="similarity">
    <text evidence="4">Belongs to the metallo-beta-lactamase superfamily. Type III sulfatase family.</text>
</comment>
<keyword evidence="2" id="KW-0378">Hydrolase</keyword>
<keyword evidence="3" id="KW-0862">Zinc</keyword>
<accession>A0A6J6L5L5</accession>
<dbReference type="GO" id="GO:0046872">
    <property type="term" value="F:metal ion binding"/>
    <property type="evidence" value="ECO:0007669"/>
    <property type="project" value="UniProtKB-KW"/>
</dbReference>
<evidence type="ECO:0000259" key="6">
    <source>
        <dbReference type="Pfam" id="PF14863"/>
    </source>
</evidence>
<evidence type="ECO:0000256" key="2">
    <source>
        <dbReference type="ARBA" id="ARBA00022801"/>
    </source>
</evidence>
<dbReference type="InterPro" id="IPR036866">
    <property type="entry name" value="RibonucZ/Hydroxyglut_hydro"/>
</dbReference>
<dbReference type="InterPro" id="IPR052195">
    <property type="entry name" value="Bact_Alkyl/Aryl-Sulfatase"/>
</dbReference>
<dbReference type="InterPro" id="IPR029229">
    <property type="entry name" value="Alkyl_sulf_C"/>
</dbReference>
<dbReference type="EMBL" id="CAEZWJ010000027">
    <property type="protein sequence ID" value="CAB4656866.1"/>
    <property type="molecule type" value="Genomic_DNA"/>
</dbReference>
<evidence type="ECO:0000256" key="4">
    <source>
        <dbReference type="ARBA" id="ARBA00033751"/>
    </source>
</evidence>
<dbReference type="Gene3D" id="1.25.40.880">
    <property type="entry name" value="Alkyl sulfatase, dimerisation domain"/>
    <property type="match status" value="1"/>
</dbReference>
<feature type="domain" description="Alkyl sulfatase C-terminal" evidence="7">
    <location>
        <begin position="457"/>
        <end position="561"/>
    </location>
</feature>
<dbReference type="PANTHER" id="PTHR43223">
    <property type="entry name" value="ALKYL/ARYL-SULFATASE"/>
    <property type="match status" value="1"/>
</dbReference>
<dbReference type="PANTHER" id="PTHR43223:SF2">
    <property type="entry name" value="METALLO-BETA-LACTAMASE DOMAIN-CONTAINING PROTEIN"/>
    <property type="match status" value="1"/>
</dbReference>
<feature type="domain" description="Alkyl sulfatase dimerisation" evidence="6">
    <location>
        <begin position="306"/>
        <end position="442"/>
    </location>
</feature>
<dbReference type="Gene3D" id="3.30.1050.10">
    <property type="entry name" value="SCP2 sterol-binding domain"/>
    <property type="match status" value="1"/>
</dbReference>
<dbReference type="Pfam" id="PF14863">
    <property type="entry name" value="Alkyl_sulf_dimr"/>
    <property type="match status" value="1"/>
</dbReference>
<dbReference type="GO" id="GO:0046983">
    <property type="term" value="F:protein dimerization activity"/>
    <property type="evidence" value="ECO:0007669"/>
    <property type="project" value="InterPro"/>
</dbReference>
<dbReference type="GO" id="GO:0016787">
    <property type="term" value="F:hydrolase activity"/>
    <property type="evidence" value="ECO:0007669"/>
    <property type="project" value="UniProtKB-KW"/>
</dbReference>
<dbReference type="InterPro" id="IPR038536">
    <property type="entry name" value="Alkyl/aryl-sulf_dimr_sf"/>
</dbReference>
<dbReference type="AlphaFoldDB" id="A0A6J6L5L5"/>
<dbReference type="Pfam" id="PF14864">
    <property type="entry name" value="Alkyl_sulf_C"/>
    <property type="match status" value="1"/>
</dbReference>
<proteinExistence type="inferred from homology"/>
<dbReference type="InterPro" id="IPR001279">
    <property type="entry name" value="Metallo-B-lactamas"/>
</dbReference>
<organism evidence="8">
    <name type="scientific">freshwater metagenome</name>
    <dbReference type="NCBI Taxonomy" id="449393"/>
    <lineage>
        <taxon>unclassified sequences</taxon>
        <taxon>metagenomes</taxon>
        <taxon>ecological metagenomes</taxon>
    </lineage>
</organism>